<keyword evidence="1" id="KW-0391">Immunity</keyword>
<evidence type="ECO:0000256" key="1">
    <source>
        <dbReference type="ARBA" id="ARBA00022859"/>
    </source>
</evidence>
<dbReference type="GO" id="GO:0002250">
    <property type="term" value="P:adaptive immune response"/>
    <property type="evidence" value="ECO:0007669"/>
    <property type="project" value="UniProtKB-KW"/>
</dbReference>
<dbReference type="SUPFAM" id="SSF48726">
    <property type="entry name" value="Immunoglobulin"/>
    <property type="match status" value="1"/>
</dbReference>
<keyword evidence="3" id="KW-1280">Immunoglobulin</keyword>
<protein>
    <recommendedName>
        <fullName evidence="5">Ig-like domain-containing protein</fullName>
    </recommendedName>
</protein>
<evidence type="ECO:0000256" key="3">
    <source>
        <dbReference type="ARBA" id="ARBA00043265"/>
    </source>
</evidence>
<name>A0A9Q1CSM4_CONCO</name>
<gene>
    <name evidence="6" type="ORF">COCON_G00236000</name>
</gene>
<dbReference type="AlphaFoldDB" id="A0A9Q1CSM4"/>
<feature type="chain" id="PRO_5040465613" description="Ig-like domain-containing protein" evidence="4">
    <location>
        <begin position="20"/>
        <end position="127"/>
    </location>
</feature>
<evidence type="ECO:0000256" key="4">
    <source>
        <dbReference type="SAM" id="SignalP"/>
    </source>
</evidence>
<dbReference type="OrthoDB" id="8694217at2759"/>
<dbReference type="InterPro" id="IPR050199">
    <property type="entry name" value="IgHV"/>
</dbReference>
<sequence>MGAIVALAALLGTFSYGHCVELTQPGSMVVTPGHSLTISCKVSGYSLTDSSYATHWIRQPAGKALEWVAAIGYDGSTYYKDSLKNKFTISRDTSSSTVSLQGSSLQTGDTAVYYCARRPQCSKATAG</sequence>
<dbReference type="Proteomes" id="UP001152803">
    <property type="component" value="Unassembled WGS sequence"/>
</dbReference>
<evidence type="ECO:0000313" key="7">
    <source>
        <dbReference type="Proteomes" id="UP001152803"/>
    </source>
</evidence>
<feature type="non-terminal residue" evidence="6">
    <location>
        <position position="127"/>
    </location>
</feature>
<dbReference type="InterPro" id="IPR013783">
    <property type="entry name" value="Ig-like_fold"/>
</dbReference>
<dbReference type="Pfam" id="PF07686">
    <property type="entry name" value="V-set"/>
    <property type="match status" value="1"/>
</dbReference>
<evidence type="ECO:0000256" key="2">
    <source>
        <dbReference type="ARBA" id="ARBA00023130"/>
    </source>
</evidence>
<organism evidence="6 7">
    <name type="scientific">Conger conger</name>
    <name type="common">Conger eel</name>
    <name type="synonym">Muraena conger</name>
    <dbReference type="NCBI Taxonomy" id="82655"/>
    <lineage>
        <taxon>Eukaryota</taxon>
        <taxon>Metazoa</taxon>
        <taxon>Chordata</taxon>
        <taxon>Craniata</taxon>
        <taxon>Vertebrata</taxon>
        <taxon>Euteleostomi</taxon>
        <taxon>Actinopterygii</taxon>
        <taxon>Neopterygii</taxon>
        <taxon>Teleostei</taxon>
        <taxon>Anguilliformes</taxon>
        <taxon>Congridae</taxon>
        <taxon>Conger</taxon>
    </lineage>
</organism>
<keyword evidence="2" id="KW-1064">Adaptive immunity</keyword>
<keyword evidence="7" id="KW-1185">Reference proteome</keyword>
<dbReference type="FunFam" id="2.60.40.10:FF:001878">
    <property type="entry name" value="Immunoglobulin heavy variable 1-4"/>
    <property type="match status" value="1"/>
</dbReference>
<reference evidence="6" key="1">
    <citation type="journal article" date="2023" name="Science">
        <title>Genome structures resolve the early diversification of teleost fishes.</title>
        <authorList>
            <person name="Parey E."/>
            <person name="Louis A."/>
            <person name="Montfort J."/>
            <person name="Bouchez O."/>
            <person name="Roques C."/>
            <person name="Iampietro C."/>
            <person name="Lluch J."/>
            <person name="Castinel A."/>
            <person name="Donnadieu C."/>
            <person name="Desvignes T."/>
            <person name="Floi Bucao C."/>
            <person name="Jouanno E."/>
            <person name="Wen M."/>
            <person name="Mejri S."/>
            <person name="Dirks R."/>
            <person name="Jansen H."/>
            <person name="Henkel C."/>
            <person name="Chen W.J."/>
            <person name="Zahm M."/>
            <person name="Cabau C."/>
            <person name="Klopp C."/>
            <person name="Thompson A.W."/>
            <person name="Robinson-Rechavi M."/>
            <person name="Braasch I."/>
            <person name="Lecointre G."/>
            <person name="Bobe J."/>
            <person name="Postlethwait J.H."/>
            <person name="Berthelot C."/>
            <person name="Roest Crollius H."/>
            <person name="Guiguen Y."/>
        </authorList>
    </citation>
    <scope>NUCLEOTIDE SEQUENCE</scope>
    <source>
        <strain evidence="6">Concon-B</strain>
    </source>
</reference>
<dbReference type="InterPro" id="IPR036179">
    <property type="entry name" value="Ig-like_dom_sf"/>
</dbReference>
<comment type="caution">
    <text evidence="6">The sequence shown here is derived from an EMBL/GenBank/DDBJ whole genome shotgun (WGS) entry which is preliminary data.</text>
</comment>
<proteinExistence type="predicted"/>
<evidence type="ECO:0000259" key="5">
    <source>
        <dbReference type="PROSITE" id="PS50835"/>
    </source>
</evidence>
<feature type="domain" description="Ig-like" evidence="5">
    <location>
        <begin position="30"/>
        <end position="127"/>
    </location>
</feature>
<dbReference type="GO" id="GO:0005576">
    <property type="term" value="C:extracellular region"/>
    <property type="evidence" value="ECO:0007669"/>
    <property type="project" value="UniProtKB-ARBA"/>
</dbReference>
<feature type="signal peptide" evidence="4">
    <location>
        <begin position="1"/>
        <end position="19"/>
    </location>
</feature>
<dbReference type="GO" id="GO:0019814">
    <property type="term" value="C:immunoglobulin complex"/>
    <property type="evidence" value="ECO:0007669"/>
    <property type="project" value="UniProtKB-KW"/>
</dbReference>
<dbReference type="PANTHER" id="PTHR23266">
    <property type="entry name" value="IMMUNOGLOBULIN HEAVY CHAIN"/>
    <property type="match status" value="1"/>
</dbReference>
<dbReference type="Gene3D" id="2.60.40.10">
    <property type="entry name" value="Immunoglobulins"/>
    <property type="match status" value="1"/>
</dbReference>
<evidence type="ECO:0000313" key="6">
    <source>
        <dbReference type="EMBL" id="KAJ8245105.1"/>
    </source>
</evidence>
<accession>A0A9Q1CSM4</accession>
<keyword evidence="4" id="KW-0732">Signal</keyword>
<dbReference type="InterPro" id="IPR007110">
    <property type="entry name" value="Ig-like_dom"/>
</dbReference>
<dbReference type="SMART" id="SM00406">
    <property type="entry name" value="IGv"/>
    <property type="match status" value="1"/>
</dbReference>
<dbReference type="EMBL" id="JAFJMO010001272">
    <property type="protein sequence ID" value="KAJ8245105.1"/>
    <property type="molecule type" value="Genomic_DNA"/>
</dbReference>
<dbReference type="PROSITE" id="PS50835">
    <property type="entry name" value="IG_LIKE"/>
    <property type="match status" value="1"/>
</dbReference>
<dbReference type="InterPro" id="IPR013106">
    <property type="entry name" value="Ig_V-set"/>
</dbReference>